<feature type="compositionally biased region" description="Polar residues" evidence="1">
    <location>
        <begin position="339"/>
        <end position="348"/>
    </location>
</feature>
<dbReference type="PROSITE" id="PS51257">
    <property type="entry name" value="PROKAR_LIPOPROTEIN"/>
    <property type="match status" value="1"/>
</dbReference>
<protein>
    <recommendedName>
        <fullName evidence="5">WD40 repeat domain-containing protein</fullName>
    </recommendedName>
</protein>
<feature type="chain" id="PRO_5017416506" description="WD40 repeat domain-containing protein" evidence="2">
    <location>
        <begin position="18"/>
        <end position="392"/>
    </location>
</feature>
<dbReference type="OrthoDB" id="5485153at2"/>
<name>A0A3A1P3I6_9SPHN</name>
<keyword evidence="4" id="KW-1185">Reference proteome</keyword>
<comment type="caution">
    <text evidence="3">The sequence shown here is derived from an EMBL/GenBank/DDBJ whole genome shotgun (WGS) entry which is preliminary data.</text>
</comment>
<dbReference type="SUPFAM" id="SSF82171">
    <property type="entry name" value="DPP6 N-terminal domain-like"/>
    <property type="match status" value="1"/>
</dbReference>
<accession>A0A3A1P3I6</accession>
<dbReference type="AlphaFoldDB" id="A0A3A1P3I6"/>
<evidence type="ECO:0000256" key="1">
    <source>
        <dbReference type="SAM" id="MobiDB-lite"/>
    </source>
</evidence>
<evidence type="ECO:0008006" key="5">
    <source>
        <dbReference type="Google" id="ProtNLM"/>
    </source>
</evidence>
<dbReference type="Proteomes" id="UP000265366">
    <property type="component" value="Unassembled WGS sequence"/>
</dbReference>
<evidence type="ECO:0000313" key="4">
    <source>
        <dbReference type="Proteomes" id="UP000265366"/>
    </source>
</evidence>
<gene>
    <name evidence="3" type="ORF">D2V17_10405</name>
</gene>
<feature type="signal peptide" evidence="2">
    <location>
        <begin position="1"/>
        <end position="17"/>
    </location>
</feature>
<reference evidence="3 4" key="1">
    <citation type="submission" date="2018-08" db="EMBL/GenBank/DDBJ databases">
        <title>Erythrobacter zhengii sp.nov., a bacterium isolated from deep-sea sediment.</title>
        <authorList>
            <person name="Fang C."/>
            <person name="Wu Y.-H."/>
            <person name="Sun C."/>
            <person name="Wang H."/>
            <person name="Cheng H."/>
            <person name="Meng F.-X."/>
            <person name="Wang C.-S."/>
            <person name="Xu X.-W."/>
        </authorList>
    </citation>
    <scope>NUCLEOTIDE SEQUENCE [LARGE SCALE GENOMIC DNA]</scope>
    <source>
        <strain evidence="3 4">CCTCC AB 2015396</strain>
    </source>
</reference>
<feature type="region of interest" description="Disordered" evidence="1">
    <location>
        <begin position="329"/>
        <end position="348"/>
    </location>
</feature>
<dbReference type="EMBL" id="QXFM01000095">
    <property type="protein sequence ID" value="RIV85497.1"/>
    <property type="molecule type" value="Genomic_DNA"/>
</dbReference>
<organism evidence="3 4">
    <name type="scientific">Aurantiacibacter xanthus</name>
    <dbReference type="NCBI Taxonomy" id="1784712"/>
    <lineage>
        <taxon>Bacteria</taxon>
        <taxon>Pseudomonadati</taxon>
        <taxon>Pseudomonadota</taxon>
        <taxon>Alphaproteobacteria</taxon>
        <taxon>Sphingomonadales</taxon>
        <taxon>Erythrobacteraceae</taxon>
        <taxon>Aurantiacibacter</taxon>
    </lineage>
</organism>
<keyword evidence="2" id="KW-0732">Signal</keyword>
<proteinExistence type="predicted"/>
<evidence type="ECO:0000256" key="2">
    <source>
        <dbReference type="SAM" id="SignalP"/>
    </source>
</evidence>
<sequence length="392" mass="42289">MQLRTILTLAVPSQTLASIGALALLASCQGGEETAPRAHELSLANADPAAFAAWHGGRGDEAAIYLQALDPAGRPDGSPRRISPPGFDAYEPDLIAVDGGLVVAWYGRDRESGRLQAWLAGLDLSGTRQWLVPLQDGGKAKNPVVRHMGEALHVAWLSQDDTGAMRVMHRRFGVDGRPLGAPRQIARADHDTWNLNAAVLGERFFVIYDAALDDGSDEARLAMVEGDDAKAITLTPPDGHASLYPDLQFGPDGTAALTWFDERDGNQEVYLQLFALRDGELSPISEARRITHGPAQSIGAYLTWNGPRLGLAWSDDDNGQRDIFLQTFDSKGKPLSPPRNLSQSAENSSVPAIRAYREGFLLAWNDYVMTEGGGHDTVTSSTAHFALSGRSE</sequence>
<dbReference type="RefSeq" id="WP_147367353.1">
    <property type="nucleotide sequence ID" value="NZ_QXFM01000095.1"/>
</dbReference>
<evidence type="ECO:0000313" key="3">
    <source>
        <dbReference type="EMBL" id="RIV85497.1"/>
    </source>
</evidence>